<protein>
    <submittedName>
        <fullName evidence="3">Calcium kinase dependent protein</fullName>
    </submittedName>
</protein>
<dbReference type="Gene3D" id="1.10.238.10">
    <property type="entry name" value="EF-hand"/>
    <property type="match status" value="1"/>
</dbReference>
<evidence type="ECO:0000313" key="4">
    <source>
        <dbReference type="Proteomes" id="UP000266721"/>
    </source>
</evidence>
<dbReference type="Proteomes" id="UP000266721">
    <property type="component" value="Unassembled WGS sequence"/>
</dbReference>
<dbReference type="Pfam" id="PF13499">
    <property type="entry name" value="EF-hand_7"/>
    <property type="match status" value="1"/>
</dbReference>
<sequence length="106" mass="12167">MNFAYAEKNERKHLAIIGLSKIVLDMWSIKRNHDELKKAFEEMDKDGSGSLTKEELEAGLSSHGFEGEQAKCIVEELDYDSDGKYNLKEFLESVSFSEMFAKAYKF</sequence>
<organism evidence="3 4">
    <name type="scientific">Mytilus galloprovincialis</name>
    <name type="common">Mediterranean mussel</name>
    <dbReference type="NCBI Taxonomy" id="29158"/>
    <lineage>
        <taxon>Eukaryota</taxon>
        <taxon>Metazoa</taxon>
        <taxon>Spiralia</taxon>
        <taxon>Lophotrochozoa</taxon>
        <taxon>Mollusca</taxon>
        <taxon>Bivalvia</taxon>
        <taxon>Autobranchia</taxon>
        <taxon>Pteriomorphia</taxon>
        <taxon>Mytilida</taxon>
        <taxon>Mytiloidea</taxon>
        <taxon>Mytilidae</taxon>
        <taxon>Mytilinae</taxon>
        <taxon>Mytilus</taxon>
    </lineage>
</organism>
<dbReference type="CDD" id="cd00051">
    <property type="entry name" value="EFh"/>
    <property type="match status" value="1"/>
</dbReference>
<feature type="domain" description="EF-hand" evidence="2">
    <location>
        <begin position="31"/>
        <end position="66"/>
    </location>
</feature>
<keyword evidence="1" id="KW-0106">Calcium</keyword>
<feature type="non-terminal residue" evidence="3">
    <location>
        <position position="1"/>
    </location>
</feature>
<keyword evidence="3" id="KW-0808">Transferase</keyword>
<dbReference type="PROSITE" id="PS00018">
    <property type="entry name" value="EF_HAND_1"/>
    <property type="match status" value="1"/>
</dbReference>
<dbReference type="SMR" id="A0A3R5UB71"/>
<dbReference type="SUPFAM" id="SSF47473">
    <property type="entry name" value="EF-hand"/>
    <property type="match status" value="1"/>
</dbReference>
<evidence type="ECO:0000259" key="2">
    <source>
        <dbReference type="PROSITE" id="PS50222"/>
    </source>
</evidence>
<proteinExistence type="predicted"/>
<dbReference type="InterPro" id="IPR011992">
    <property type="entry name" value="EF-hand-dom_pair"/>
</dbReference>
<dbReference type="GO" id="GO:0005509">
    <property type="term" value="F:calcium ion binding"/>
    <property type="evidence" value="ECO:0007669"/>
    <property type="project" value="InterPro"/>
</dbReference>
<evidence type="ECO:0000256" key="1">
    <source>
        <dbReference type="ARBA" id="ARBA00022837"/>
    </source>
</evidence>
<gene>
    <name evidence="3" type="ORF">AM593_00228</name>
</gene>
<dbReference type="InterPro" id="IPR018247">
    <property type="entry name" value="EF_Hand_1_Ca_BS"/>
</dbReference>
<dbReference type="PROSITE" id="PS50222">
    <property type="entry name" value="EF_HAND_2"/>
    <property type="match status" value="1"/>
</dbReference>
<dbReference type="GO" id="GO:0016301">
    <property type="term" value="F:kinase activity"/>
    <property type="evidence" value="ECO:0007669"/>
    <property type="project" value="UniProtKB-KW"/>
</dbReference>
<name>A0A3R5UB71_MYTGA</name>
<keyword evidence="4" id="KW-1185">Reference proteome</keyword>
<dbReference type="SMART" id="SM00054">
    <property type="entry name" value="EFh"/>
    <property type="match status" value="1"/>
</dbReference>
<dbReference type="EMBL" id="KV613904">
    <property type="protein sequence ID" value="OPL20262.1"/>
    <property type="molecule type" value="Genomic_DNA"/>
</dbReference>
<evidence type="ECO:0000313" key="3">
    <source>
        <dbReference type="EMBL" id="OPL20262.1"/>
    </source>
</evidence>
<dbReference type="AlphaFoldDB" id="A0A3R5UB71"/>
<dbReference type="InterPro" id="IPR002048">
    <property type="entry name" value="EF_hand_dom"/>
</dbReference>
<accession>A0A3R5UB71</accession>
<reference evidence="3 4" key="1">
    <citation type="journal article" date="2016" name="PLoS ONE">
        <title>A First Insight into the Genome of the Filter-Feeder Mussel Mytilus galloprovincialis.</title>
        <authorList>
            <person name="Murgarella M."/>
            <person name="Puiu D."/>
            <person name="Novoa B."/>
            <person name="Figueras A."/>
            <person name="Posada D."/>
            <person name="Canchaya C."/>
        </authorList>
    </citation>
    <scope>NUCLEOTIDE SEQUENCE [LARGE SCALE GENOMIC DNA]</scope>
    <source>
        <tissue evidence="3">Muscle</tissue>
    </source>
</reference>
<keyword evidence="3" id="KW-0418">Kinase</keyword>